<accession>A0A975FN90</accession>
<dbReference type="PANTHER" id="PTHR43179">
    <property type="entry name" value="RHAMNOSYLTRANSFERASE WBBL"/>
    <property type="match status" value="1"/>
</dbReference>
<dbReference type="KEGG" id="aarc:G127AT_03405"/>
<dbReference type="PANTHER" id="PTHR43179:SF12">
    <property type="entry name" value="GALACTOFURANOSYLTRANSFERASE GLFT2"/>
    <property type="match status" value="1"/>
</dbReference>
<evidence type="ECO:0000259" key="5">
    <source>
        <dbReference type="Pfam" id="PF00535"/>
    </source>
</evidence>
<dbReference type="Proteomes" id="UP000671914">
    <property type="component" value="Chromosome"/>
</dbReference>
<evidence type="ECO:0000256" key="1">
    <source>
        <dbReference type="ARBA" id="ARBA00004776"/>
    </source>
</evidence>
<evidence type="ECO:0000256" key="4">
    <source>
        <dbReference type="ARBA" id="ARBA00022679"/>
    </source>
</evidence>
<evidence type="ECO:0000313" key="7">
    <source>
        <dbReference type="Proteomes" id="UP000671914"/>
    </source>
</evidence>
<dbReference type="EMBL" id="CP071696">
    <property type="protein sequence ID" value="QTX05290.1"/>
    <property type="molecule type" value="Genomic_DNA"/>
</dbReference>
<keyword evidence="7" id="KW-1185">Reference proteome</keyword>
<name>A0A975FN90_9MICO</name>
<dbReference type="Gene3D" id="3.90.550.10">
    <property type="entry name" value="Spore Coat Polysaccharide Biosynthesis Protein SpsA, Chain A"/>
    <property type="match status" value="1"/>
</dbReference>
<evidence type="ECO:0000256" key="2">
    <source>
        <dbReference type="ARBA" id="ARBA00006739"/>
    </source>
</evidence>
<dbReference type="RefSeq" id="WP_210899828.1">
    <property type="nucleotide sequence ID" value="NZ_CP071696.1"/>
</dbReference>
<feature type="domain" description="Glycosyltransferase 2-like" evidence="5">
    <location>
        <begin position="11"/>
        <end position="164"/>
    </location>
</feature>
<keyword evidence="4" id="KW-0808">Transferase</keyword>
<reference evidence="6" key="1">
    <citation type="submission" date="2021-03" db="EMBL/GenBank/DDBJ databases">
        <title>Agromyces archimandritus sp. nov., isolated from the cockroach Archimandrita tessellata.</title>
        <authorList>
            <person name="Guzman J."/>
            <person name="Ortuzar M."/>
            <person name="Poehlein A."/>
            <person name="Daniel R."/>
            <person name="Trujillo M."/>
            <person name="Vilcinskas A."/>
        </authorList>
    </citation>
    <scope>NUCLEOTIDE SEQUENCE</scope>
    <source>
        <strain evidence="6">G127AT</strain>
    </source>
</reference>
<comment type="pathway">
    <text evidence="1">Cell wall biogenesis; cell wall polysaccharide biosynthesis.</text>
</comment>
<evidence type="ECO:0000313" key="6">
    <source>
        <dbReference type="EMBL" id="QTX05290.1"/>
    </source>
</evidence>
<dbReference type="Pfam" id="PF00535">
    <property type="entry name" value="Glycos_transf_2"/>
    <property type="match status" value="1"/>
</dbReference>
<protein>
    <submittedName>
        <fullName evidence="6">Glycosyltransferase</fullName>
    </submittedName>
</protein>
<sequence>MNTPNTRAIAVVVAYNRRELLAEVLDALDAQTVRPHVIVVDNASSDGSGDLARDRAGVELIELARNTGGAGGFAAGLAIALDRHEPEWVWLMDDDTVPTPTALEELLRAADAGDVAAAGSRVVWTDGSEHPMNTPRENPFASREERLRAARLGGIAVRSTSFVSMLVRAEAAREAGLPIADYFIWNDDFEYSTRVIRGRFGLHVPASVVVHKTKALASTDADPGGRFYYEVRNKLWMFRRSASLGPLEKLVYGASSIRRWIRTFARSADRAVLRDGLRRGWHDGTRFRPRPNADALAGLGEASDAVARVEAAAARQAAAGRSAAANPGAAT</sequence>
<keyword evidence="3" id="KW-0328">Glycosyltransferase</keyword>
<evidence type="ECO:0000256" key="3">
    <source>
        <dbReference type="ARBA" id="ARBA00022676"/>
    </source>
</evidence>
<dbReference type="InterPro" id="IPR001173">
    <property type="entry name" value="Glyco_trans_2-like"/>
</dbReference>
<dbReference type="AlphaFoldDB" id="A0A975FN90"/>
<comment type="similarity">
    <text evidence="2">Belongs to the glycosyltransferase 2 family.</text>
</comment>
<dbReference type="GO" id="GO:0016757">
    <property type="term" value="F:glycosyltransferase activity"/>
    <property type="evidence" value="ECO:0007669"/>
    <property type="project" value="UniProtKB-KW"/>
</dbReference>
<organism evidence="6 7">
    <name type="scientific">Agromyces archimandritae</name>
    <dbReference type="NCBI Taxonomy" id="2781962"/>
    <lineage>
        <taxon>Bacteria</taxon>
        <taxon>Bacillati</taxon>
        <taxon>Actinomycetota</taxon>
        <taxon>Actinomycetes</taxon>
        <taxon>Micrococcales</taxon>
        <taxon>Microbacteriaceae</taxon>
        <taxon>Agromyces</taxon>
    </lineage>
</organism>
<proteinExistence type="inferred from homology"/>
<dbReference type="SUPFAM" id="SSF53448">
    <property type="entry name" value="Nucleotide-diphospho-sugar transferases"/>
    <property type="match status" value="1"/>
</dbReference>
<gene>
    <name evidence="6" type="ORF">G127AT_03405</name>
</gene>
<dbReference type="InterPro" id="IPR029044">
    <property type="entry name" value="Nucleotide-diphossugar_trans"/>
</dbReference>